<accession>A0A7W7N5B9</accession>
<organism evidence="2 3">
    <name type="scientific">Brevundimonas bullata</name>
    <dbReference type="NCBI Taxonomy" id="13160"/>
    <lineage>
        <taxon>Bacteria</taxon>
        <taxon>Pseudomonadati</taxon>
        <taxon>Pseudomonadota</taxon>
        <taxon>Alphaproteobacteria</taxon>
        <taxon>Caulobacterales</taxon>
        <taxon>Caulobacteraceae</taxon>
        <taxon>Brevundimonas</taxon>
    </lineage>
</organism>
<keyword evidence="3" id="KW-1185">Reference proteome</keyword>
<name>A0A7W7N5B9_9CAUL</name>
<feature type="compositionally biased region" description="Polar residues" evidence="1">
    <location>
        <begin position="75"/>
        <end position="88"/>
    </location>
</feature>
<evidence type="ECO:0000313" key="3">
    <source>
        <dbReference type="Proteomes" id="UP000539957"/>
    </source>
</evidence>
<evidence type="ECO:0000256" key="1">
    <source>
        <dbReference type="SAM" id="MobiDB-lite"/>
    </source>
</evidence>
<gene>
    <name evidence="2" type="ORF">HNP32_002838</name>
</gene>
<dbReference type="EMBL" id="JACHKY010000005">
    <property type="protein sequence ID" value="MBB4799082.1"/>
    <property type="molecule type" value="Genomic_DNA"/>
</dbReference>
<sequence>MTNDAALIRLRADLARQIQTWMDDAFAKVDFNADPDRVIEALTLAWSEVLLRVEAVDQAAQAAQAAGPSPHSVHKSSPLTGITTQPSVSLFDPVD</sequence>
<reference evidence="2 3" key="1">
    <citation type="submission" date="2020-08" db="EMBL/GenBank/DDBJ databases">
        <title>Functional genomics of gut bacteria from endangered species of beetles.</title>
        <authorList>
            <person name="Carlos-Shanley C."/>
        </authorList>
    </citation>
    <scope>NUCLEOTIDE SEQUENCE [LARGE SCALE GENOMIC DNA]</scope>
    <source>
        <strain evidence="2 3">S00123</strain>
    </source>
</reference>
<dbReference type="AlphaFoldDB" id="A0A7W7N5B9"/>
<protein>
    <submittedName>
        <fullName evidence="2">Uncharacterized protein</fullName>
    </submittedName>
</protein>
<feature type="region of interest" description="Disordered" evidence="1">
    <location>
        <begin position="62"/>
        <end position="95"/>
    </location>
</feature>
<dbReference type="Proteomes" id="UP000539957">
    <property type="component" value="Unassembled WGS sequence"/>
</dbReference>
<evidence type="ECO:0000313" key="2">
    <source>
        <dbReference type="EMBL" id="MBB4799082.1"/>
    </source>
</evidence>
<dbReference type="RefSeq" id="WP_184271712.1">
    <property type="nucleotide sequence ID" value="NZ_JACHKY010000005.1"/>
</dbReference>
<proteinExistence type="predicted"/>
<comment type="caution">
    <text evidence="2">The sequence shown here is derived from an EMBL/GenBank/DDBJ whole genome shotgun (WGS) entry which is preliminary data.</text>
</comment>